<protein>
    <submittedName>
        <fullName evidence="2">Uncharacterized protein</fullName>
    </submittedName>
</protein>
<proteinExistence type="predicted"/>
<evidence type="ECO:0000313" key="2">
    <source>
        <dbReference type="EMBL" id="NKE70038.1"/>
    </source>
</evidence>
<keyword evidence="1" id="KW-0812">Transmembrane</keyword>
<reference evidence="2 3" key="1">
    <citation type="journal article" date="2020" name="Nature">
        <title>Bacterial chemolithoautotrophy via manganese oxidation.</title>
        <authorList>
            <person name="Yu H."/>
            <person name="Leadbetter J.R."/>
        </authorList>
    </citation>
    <scope>NUCLEOTIDE SEQUENCE [LARGE SCALE GENOMIC DNA]</scope>
    <source>
        <strain evidence="2 3">Mn-1</strain>
    </source>
</reference>
<sequence length="62" mass="7130">MSDSNKGKWSGDILIAQLLLGILIYVVFSLYPTQPKIALIIVYVLLLGIFFFSWRGLKKLWK</sequence>
<accession>A0A7X6DN98</accession>
<dbReference type="EMBL" id="VTOW01000001">
    <property type="protein sequence ID" value="NKE70038.1"/>
    <property type="molecule type" value="Genomic_DNA"/>
</dbReference>
<evidence type="ECO:0000256" key="1">
    <source>
        <dbReference type="SAM" id="Phobius"/>
    </source>
</evidence>
<feature type="transmembrane region" description="Helical" evidence="1">
    <location>
        <begin position="12"/>
        <end position="31"/>
    </location>
</feature>
<organism evidence="2 3">
    <name type="scientific">Candidatus Manganitrophus noduliformans</name>
    <dbReference type="NCBI Taxonomy" id="2606439"/>
    <lineage>
        <taxon>Bacteria</taxon>
        <taxon>Pseudomonadati</taxon>
        <taxon>Nitrospirota</taxon>
        <taxon>Nitrospiria</taxon>
        <taxon>Candidatus Troglogloeales</taxon>
        <taxon>Candidatus Manganitrophaceae</taxon>
        <taxon>Candidatus Manganitrophus</taxon>
    </lineage>
</organism>
<keyword evidence="3" id="KW-1185">Reference proteome</keyword>
<keyword evidence="1" id="KW-1133">Transmembrane helix</keyword>
<dbReference type="AlphaFoldDB" id="A0A7X6DN98"/>
<dbReference type="Proteomes" id="UP000534783">
    <property type="component" value="Unassembled WGS sequence"/>
</dbReference>
<keyword evidence="1" id="KW-0472">Membrane</keyword>
<comment type="caution">
    <text evidence="2">The sequence shown here is derived from an EMBL/GenBank/DDBJ whole genome shotgun (WGS) entry which is preliminary data.</text>
</comment>
<feature type="transmembrane region" description="Helical" evidence="1">
    <location>
        <begin position="37"/>
        <end position="57"/>
    </location>
</feature>
<name>A0A7X6DN98_9BACT</name>
<gene>
    <name evidence="2" type="ORF">MNODULE_04675</name>
</gene>
<evidence type="ECO:0000313" key="3">
    <source>
        <dbReference type="Proteomes" id="UP000534783"/>
    </source>
</evidence>
<dbReference type="RefSeq" id="WP_168058308.1">
    <property type="nucleotide sequence ID" value="NZ_VTOW01000001.1"/>
</dbReference>